<dbReference type="InterPro" id="IPR005814">
    <property type="entry name" value="Aminotrans_3"/>
</dbReference>
<protein>
    <recommendedName>
        <fullName evidence="4 9">Ornithine aminotransferase</fullName>
        <ecNumber evidence="4 9">2.6.1.13</ecNumber>
    </recommendedName>
</protein>
<organism evidence="10 11">
    <name type="scientific">Mitosporidium daphniae</name>
    <dbReference type="NCBI Taxonomy" id="1485682"/>
    <lineage>
        <taxon>Eukaryota</taxon>
        <taxon>Fungi</taxon>
        <taxon>Fungi incertae sedis</taxon>
        <taxon>Microsporidia</taxon>
        <taxon>Mitosporidium</taxon>
    </lineage>
</organism>
<dbReference type="NCBIfam" id="TIGR01885">
    <property type="entry name" value="Orn_aminotrans"/>
    <property type="match status" value="1"/>
</dbReference>
<evidence type="ECO:0000256" key="1">
    <source>
        <dbReference type="ARBA" id="ARBA00001933"/>
    </source>
</evidence>
<dbReference type="EMBL" id="JMKJ01000255">
    <property type="protein sequence ID" value="KGG51530.1"/>
    <property type="molecule type" value="Genomic_DNA"/>
</dbReference>
<proteinExistence type="inferred from homology"/>
<dbReference type="FunFam" id="3.90.1150.10:FF:000152">
    <property type="entry name" value="Ornithine aminotransferase"/>
    <property type="match status" value="1"/>
</dbReference>
<dbReference type="GO" id="GO:0004587">
    <property type="term" value="F:ornithine aminotransferase activity"/>
    <property type="evidence" value="ECO:0007669"/>
    <property type="project" value="UniProtKB-EC"/>
</dbReference>
<evidence type="ECO:0000256" key="2">
    <source>
        <dbReference type="ARBA" id="ARBA00004998"/>
    </source>
</evidence>
<dbReference type="FunFam" id="3.40.640.10:FF:000011">
    <property type="entry name" value="Ornithine aminotransferase"/>
    <property type="match status" value="1"/>
</dbReference>
<dbReference type="GO" id="GO:0005737">
    <property type="term" value="C:cytoplasm"/>
    <property type="evidence" value="ECO:0007669"/>
    <property type="project" value="TreeGrafter"/>
</dbReference>
<dbReference type="PANTHER" id="PTHR11986">
    <property type="entry name" value="AMINOTRANSFERASE CLASS III"/>
    <property type="match status" value="1"/>
</dbReference>
<dbReference type="RefSeq" id="XP_013237957.1">
    <property type="nucleotide sequence ID" value="XM_013382503.1"/>
</dbReference>
<comment type="similarity">
    <text evidence="3 8">Belongs to the class-III pyridoxal-phosphate-dependent aminotransferase family.</text>
</comment>
<dbReference type="GO" id="GO:0019544">
    <property type="term" value="P:L-arginine catabolic process to L-glutamate"/>
    <property type="evidence" value="ECO:0007669"/>
    <property type="project" value="TreeGrafter"/>
</dbReference>
<evidence type="ECO:0000256" key="5">
    <source>
        <dbReference type="ARBA" id="ARBA00022576"/>
    </source>
</evidence>
<dbReference type="InterPro" id="IPR015424">
    <property type="entry name" value="PyrdxlP-dep_Trfase"/>
</dbReference>
<dbReference type="EC" id="2.6.1.13" evidence="4 9"/>
<dbReference type="GO" id="GO:0042802">
    <property type="term" value="F:identical protein binding"/>
    <property type="evidence" value="ECO:0007669"/>
    <property type="project" value="TreeGrafter"/>
</dbReference>
<gene>
    <name evidence="10" type="ORF">DI09_32p150</name>
</gene>
<evidence type="ECO:0000256" key="8">
    <source>
        <dbReference type="RuleBase" id="RU003560"/>
    </source>
</evidence>
<dbReference type="PANTHER" id="PTHR11986:SF18">
    <property type="entry name" value="ORNITHINE AMINOTRANSFERASE, MITOCHONDRIAL"/>
    <property type="match status" value="1"/>
</dbReference>
<comment type="cofactor">
    <cofactor evidence="1 9">
        <name>pyridoxal 5'-phosphate</name>
        <dbReference type="ChEBI" id="CHEBI:597326"/>
    </cofactor>
</comment>
<reference evidence="10 11" key="1">
    <citation type="submission" date="2014-04" db="EMBL/GenBank/DDBJ databases">
        <title>A new species of microsporidia sheds light on the evolution of extreme parasitism.</title>
        <authorList>
            <person name="Haag K.L."/>
            <person name="James T.Y."/>
            <person name="Larsson R."/>
            <person name="Schaer T.M."/>
            <person name="Refardt D."/>
            <person name="Pombert J.-F."/>
            <person name="Ebert D."/>
        </authorList>
    </citation>
    <scope>NUCLEOTIDE SEQUENCE [LARGE SCALE GENOMIC DNA]</scope>
    <source>
        <strain evidence="10 11">UGP3</strain>
        <tissue evidence="10">Spores</tissue>
    </source>
</reference>
<sequence>MVQRKAPLKSLILSNDMRPISISMTLICSYHPIPVVLSRGSGAKVWDTEGVEYLDFLSAYSSVNQGHCHPRLVAAAQNQLSKLTLTSRAFFNDKLGPYAKFITEFFGYDMVLPMNTGAEGVETAIKLTRKWGYLKVMLLLVTIQKNIPQNKAIILACEGNFHGRTMTAVSISSDPVCKDHFGPFLPNVGPVVEQIGYRPIRYNNLQDLETALKSHGHLIAGFLVEPIQGEGGIVVPDDGYLKSCYDLCRKYNVLFIADEIQTGLCRTGKMLGCDYEGFKPDILILGKALSGGMYPISAVLANKDIMLCIQPGEHGSTYGGNPLASAIAIEALKILQDEDLAKKSFELGNHFRSVIEGRKHPLVLAVRGKGLMNGVIIDESKLPENIVTWHLCLLFKKSGLIAKQTQNNIIRFAPPLVISHAELDRGIEIILKSLDQIMHCTLSDFKGE</sequence>
<dbReference type="Pfam" id="PF00202">
    <property type="entry name" value="Aminotran_3"/>
    <property type="match status" value="1"/>
</dbReference>
<keyword evidence="7 8" id="KW-0663">Pyridoxal phosphate</keyword>
<comment type="caution">
    <text evidence="10">The sequence shown here is derived from an EMBL/GenBank/DDBJ whole genome shotgun (WGS) entry which is preliminary data.</text>
</comment>
<evidence type="ECO:0000256" key="3">
    <source>
        <dbReference type="ARBA" id="ARBA00008954"/>
    </source>
</evidence>
<dbReference type="GeneID" id="25259580"/>
<dbReference type="Gene3D" id="3.40.640.10">
    <property type="entry name" value="Type I PLP-dependent aspartate aminotransferase-like (Major domain)"/>
    <property type="match status" value="1"/>
</dbReference>
<dbReference type="CDD" id="cd00610">
    <property type="entry name" value="OAT_like"/>
    <property type="match status" value="1"/>
</dbReference>
<dbReference type="PROSITE" id="PS00600">
    <property type="entry name" value="AA_TRANSFER_CLASS_3"/>
    <property type="match status" value="1"/>
</dbReference>
<dbReference type="OrthoDB" id="10261433at2759"/>
<keyword evidence="5 9" id="KW-0032">Aminotransferase</keyword>
<dbReference type="InterPro" id="IPR049704">
    <property type="entry name" value="Aminotrans_3_PPA_site"/>
</dbReference>
<keyword evidence="6 9" id="KW-0808">Transferase</keyword>
<dbReference type="VEuPathDB" id="MicrosporidiaDB:DI09_32p150"/>
<dbReference type="HOGENOM" id="CLU_016922_10_3_1"/>
<dbReference type="SUPFAM" id="SSF53383">
    <property type="entry name" value="PLP-dependent transferases"/>
    <property type="match status" value="1"/>
</dbReference>
<evidence type="ECO:0000256" key="9">
    <source>
        <dbReference type="RuleBase" id="RU365036"/>
    </source>
</evidence>
<evidence type="ECO:0000256" key="6">
    <source>
        <dbReference type="ARBA" id="ARBA00022679"/>
    </source>
</evidence>
<dbReference type="Proteomes" id="UP000029725">
    <property type="component" value="Unassembled WGS sequence"/>
</dbReference>
<keyword evidence="11" id="KW-1185">Reference proteome</keyword>
<dbReference type="InterPro" id="IPR050103">
    <property type="entry name" value="Class-III_PLP-dep_AT"/>
</dbReference>
<comment type="catalytic activity">
    <reaction evidence="9">
        <text>a 2-oxocarboxylate + L-ornithine = L-glutamate 5-semialdehyde + an L-alpha-amino acid</text>
        <dbReference type="Rhea" id="RHEA:13877"/>
        <dbReference type="ChEBI" id="CHEBI:35179"/>
        <dbReference type="ChEBI" id="CHEBI:46911"/>
        <dbReference type="ChEBI" id="CHEBI:58066"/>
        <dbReference type="ChEBI" id="CHEBI:59869"/>
        <dbReference type="EC" id="2.6.1.13"/>
    </reaction>
</comment>
<evidence type="ECO:0000256" key="7">
    <source>
        <dbReference type="ARBA" id="ARBA00022898"/>
    </source>
</evidence>
<name>A0A098VRE6_9MICR</name>
<dbReference type="InterPro" id="IPR010164">
    <property type="entry name" value="Orn_aminotrans"/>
</dbReference>
<dbReference type="UniPathway" id="UPA00098">
    <property type="reaction ID" value="UER00358"/>
</dbReference>
<dbReference type="InterPro" id="IPR015421">
    <property type="entry name" value="PyrdxlP-dep_Trfase_major"/>
</dbReference>
<dbReference type="AlphaFoldDB" id="A0A098VRE6"/>
<evidence type="ECO:0000313" key="10">
    <source>
        <dbReference type="EMBL" id="KGG51530.1"/>
    </source>
</evidence>
<evidence type="ECO:0000256" key="4">
    <source>
        <dbReference type="ARBA" id="ARBA00012924"/>
    </source>
</evidence>
<evidence type="ECO:0000313" key="11">
    <source>
        <dbReference type="Proteomes" id="UP000029725"/>
    </source>
</evidence>
<dbReference type="Gene3D" id="3.90.1150.10">
    <property type="entry name" value="Aspartate Aminotransferase, domain 1"/>
    <property type="match status" value="1"/>
</dbReference>
<comment type="pathway">
    <text evidence="2 9">Amino-acid biosynthesis; L-proline biosynthesis; L-glutamate 5-semialdehyde from L-ornithine: step 1/1.</text>
</comment>
<dbReference type="GO" id="GO:0055129">
    <property type="term" value="P:L-proline biosynthetic process"/>
    <property type="evidence" value="ECO:0007669"/>
    <property type="project" value="UniProtKB-UniPathway"/>
</dbReference>
<dbReference type="GO" id="GO:0030170">
    <property type="term" value="F:pyridoxal phosphate binding"/>
    <property type="evidence" value="ECO:0007669"/>
    <property type="project" value="InterPro"/>
</dbReference>
<dbReference type="InterPro" id="IPR015422">
    <property type="entry name" value="PyrdxlP-dep_Trfase_small"/>
</dbReference>
<dbReference type="PIRSF" id="PIRSF000521">
    <property type="entry name" value="Transaminase_4ab_Lys_Orn"/>
    <property type="match status" value="1"/>
</dbReference>
<dbReference type="GO" id="GO:0010121">
    <property type="term" value="P:L-arginine catabolic process to proline via ornithine"/>
    <property type="evidence" value="ECO:0007669"/>
    <property type="project" value="TreeGrafter"/>
</dbReference>
<accession>A0A098VRE6</accession>